<sequence>MPQSFSQPPDWSCKPGGWDTTGTREVFPSTSPLGIPDLLPQTFNELPPSFRLLPYRSKRSLANRDLCHFYLDDYRFETTWNRPNAAVNHLRRYWAALTPDFSLYPQWPAVVNQWNTYRSRWLGRWWQSQGIRVIPTLNWADIASHTYCFDGIPADQIVSIGVPDTRRSHVVERYRAGVDAMCERLRPRLVIVYGHSPVEIDTPMLEIEPDWHRLRGVSHRPQAGEKRSCSGSVQMNQALHYRQSSCSRS</sequence>
<name>A0ABU1GCE0_9GAMM</name>
<evidence type="ECO:0000313" key="2">
    <source>
        <dbReference type="Proteomes" id="UP001269267"/>
    </source>
</evidence>
<dbReference type="RefSeq" id="WP_309768179.1">
    <property type="nucleotide sequence ID" value="NZ_JARWAI010000006.1"/>
</dbReference>
<dbReference type="EMBL" id="JARWAI010000006">
    <property type="protein sequence ID" value="MDR5875122.1"/>
    <property type="molecule type" value="Genomic_DNA"/>
</dbReference>
<evidence type="ECO:0000313" key="1">
    <source>
        <dbReference type="EMBL" id="MDR5875122.1"/>
    </source>
</evidence>
<dbReference type="Pfam" id="PF14386">
    <property type="entry name" value="DUF4417"/>
    <property type="match status" value="1"/>
</dbReference>
<dbReference type="Proteomes" id="UP001269267">
    <property type="component" value="Unassembled WGS sequence"/>
</dbReference>
<protein>
    <submittedName>
        <fullName evidence="1">DUF4417 domain-containing protein</fullName>
    </submittedName>
</protein>
<gene>
    <name evidence="1" type="ORF">QC815_09330</name>
</gene>
<accession>A0ABU1GCE0</accession>
<proteinExistence type="predicted"/>
<comment type="caution">
    <text evidence="1">The sequence shown here is derived from an EMBL/GenBank/DDBJ whole genome shotgun (WGS) entry which is preliminary data.</text>
</comment>
<dbReference type="InterPro" id="IPR025530">
    <property type="entry name" value="DUF4417"/>
</dbReference>
<organism evidence="1 2">
    <name type="scientific">Vreelandella gomseomensis</name>
    <dbReference type="NCBI Taxonomy" id="370766"/>
    <lineage>
        <taxon>Bacteria</taxon>
        <taxon>Pseudomonadati</taxon>
        <taxon>Pseudomonadota</taxon>
        <taxon>Gammaproteobacteria</taxon>
        <taxon>Oceanospirillales</taxon>
        <taxon>Halomonadaceae</taxon>
        <taxon>Vreelandella</taxon>
    </lineage>
</organism>
<reference evidence="1 2" key="1">
    <citation type="submission" date="2023-04" db="EMBL/GenBank/DDBJ databases">
        <title>A long-awaited taxogenomic arrangement of the family Halomonadaceae.</title>
        <authorList>
            <person name="De La Haba R."/>
            <person name="Chuvochina M."/>
            <person name="Wittouck S."/>
            <person name="Arahal D.R."/>
            <person name="Sanchez-Porro C."/>
            <person name="Hugenholtz P."/>
            <person name="Ventosa A."/>
        </authorList>
    </citation>
    <scope>NUCLEOTIDE SEQUENCE [LARGE SCALE GENOMIC DNA]</scope>
    <source>
        <strain evidence="1 2">DSM 18042</strain>
    </source>
</reference>
<keyword evidence="2" id="KW-1185">Reference proteome</keyword>